<dbReference type="PROSITE" id="PS00010">
    <property type="entry name" value="ASX_HYDROXYL"/>
    <property type="match status" value="1"/>
</dbReference>
<reference evidence="8 9" key="1">
    <citation type="submission" date="2024-02" db="EMBL/GenBank/DDBJ databases">
        <title>Chromosome-scale genome assembly of the rough periwinkle Littorina saxatilis.</title>
        <authorList>
            <person name="De Jode A."/>
            <person name="Faria R."/>
            <person name="Formenti G."/>
            <person name="Sims Y."/>
            <person name="Smith T.P."/>
            <person name="Tracey A."/>
            <person name="Wood J.M.D."/>
            <person name="Zagrodzka Z.B."/>
            <person name="Johannesson K."/>
            <person name="Butlin R.K."/>
            <person name="Leder E.H."/>
        </authorList>
    </citation>
    <scope>NUCLEOTIDE SEQUENCE [LARGE SCALE GENOMIC DNA]</scope>
    <source>
        <strain evidence="8">Snail1</strain>
        <tissue evidence="8">Muscle</tissue>
    </source>
</reference>
<accession>A0AAN9BIC2</accession>
<dbReference type="SMART" id="SM00181">
    <property type="entry name" value="EGF"/>
    <property type="match status" value="2"/>
</dbReference>
<feature type="chain" id="PRO_5043025676" description="EGF-like domain-containing protein" evidence="6">
    <location>
        <begin position="19"/>
        <end position="166"/>
    </location>
</feature>
<dbReference type="FunFam" id="2.10.25.10:FF:000038">
    <property type="entry name" value="Fibrillin 2"/>
    <property type="match status" value="1"/>
</dbReference>
<feature type="signal peptide" evidence="6">
    <location>
        <begin position="1"/>
        <end position="18"/>
    </location>
</feature>
<dbReference type="SMART" id="SM00179">
    <property type="entry name" value="EGF_CA"/>
    <property type="match status" value="2"/>
</dbReference>
<evidence type="ECO:0000313" key="8">
    <source>
        <dbReference type="EMBL" id="KAK7105703.1"/>
    </source>
</evidence>
<dbReference type="InterPro" id="IPR049883">
    <property type="entry name" value="NOTCH1_EGF-like"/>
</dbReference>
<evidence type="ECO:0000256" key="1">
    <source>
        <dbReference type="ARBA" id="ARBA00022536"/>
    </source>
</evidence>
<feature type="domain" description="EGF-like" evidence="7">
    <location>
        <begin position="55"/>
        <end position="96"/>
    </location>
</feature>
<protein>
    <recommendedName>
        <fullName evidence="7">EGF-like domain-containing protein</fullName>
    </recommendedName>
</protein>
<keyword evidence="4" id="KW-1015">Disulfide bond</keyword>
<dbReference type="PANTHER" id="PTHR24034">
    <property type="entry name" value="EGF-LIKE DOMAIN-CONTAINING PROTEIN"/>
    <property type="match status" value="1"/>
</dbReference>
<evidence type="ECO:0000256" key="6">
    <source>
        <dbReference type="SAM" id="SignalP"/>
    </source>
</evidence>
<dbReference type="InterPro" id="IPR009030">
    <property type="entry name" value="Growth_fac_rcpt_cys_sf"/>
</dbReference>
<keyword evidence="9" id="KW-1185">Reference proteome</keyword>
<sequence length="166" mass="18403">MGPGGVVLAVLCVHLAAAQNRYNFLSNGYGAQQHQGYQEQCGKGFRPNDIGGCIDEDECRHPIIQCGVNSDCFNTAGSFVCVCRPGYDKNEHHICVDKDECQDDYKGDKRNFCSVNEDCLNEVGKYACYCKAGFVRDHEVGCRKIGSRLNKHKPNVHGLLFCLMCV</sequence>
<keyword evidence="3" id="KW-0677">Repeat</keyword>
<dbReference type="PROSITE" id="PS01187">
    <property type="entry name" value="EGF_CA"/>
    <property type="match status" value="1"/>
</dbReference>
<dbReference type="InterPro" id="IPR050751">
    <property type="entry name" value="ECM_structural_protein"/>
</dbReference>
<dbReference type="InterPro" id="IPR000152">
    <property type="entry name" value="EGF-type_Asp/Asn_hydroxyl_site"/>
</dbReference>
<dbReference type="InterPro" id="IPR001881">
    <property type="entry name" value="EGF-like_Ca-bd_dom"/>
</dbReference>
<dbReference type="SUPFAM" id="SSF57184">
    <property type="entry name" value="Growth factor receptor domain"/>
    <property type="match status" value="1"/>
</dbReference>
<dbReference type="Gene3D" id="2.10.25.10">
    <property type="entry name" value="Laminin"/>
    <property type="match status" value="2"/>
</dbReference>
<evidence type="ECO:0000313" key="9">
    <source>
        <dbReference type="Proteomes" id="UP001374579"/>
    </source>
</evidence>
<dbReference type="InterPro" id="IPR018097">
    <property type="entry name" value="EGF_Ca-bd_CS"/>
</dbReference>
<comment type="caution">
    <text evidence="5">Lacks conserved residue(s) required for the propagation of feature annotation.</text>
</comment>
<name>A0AAN9BIC2_9CAEN</name>
<dbReference type="PANTHER" id="PTHR24034:SF89">
    <property type="entry name" value="COMPLEMENT COMPONENT C1Q RECEPTOR"/>
    <property type="match status" value="1"/>
</dbReference>
<evidence type="ECO:0000259" key="7">
    <source>
        <dbReference type="PROSITE" id="PS50026"/>
    </source>
</evidence>
<proteinExistence type="predicted"/>
<evidence type="ECO:0000256" key="4">
    <source>
        <dbReference type="ARBA" id="ARBA00023157"/>
    </source>
</evidence>
<gene>
    <name evidence="8" type="ORF">V1264_017047</name>
</gene>
<organism evidence="8 9">
    <name type="scientific">Littorina saxatilis</name>
    <dbReference type="NCBI Taxonomy" id="31220"/>
    <lineage>
        <taxon>Eukaryota</taxon>
        <taxon>Metazoa</taxon>
        <taxon>Spiralia</taxon>
        <taxon>Lophotrochozoa</taxon>
        <taxon>Mollusca</taxon>
        <taxon>Gastropoda</taxon>
        <taxon>Caenogastropoda</taxon>
        <taxon>Littorinimorpha</taxon>
        <taxon>Littorinoidea</taxon>
        <taxon>Littorinidae</taxon>
        <taxon>Littorina</taxon>
    </lineage>
</organism>
<dbReference type="InterPro" id="IPR000742">
    <property type="entry name" value="EGF"/>
</dbReference>
<comment type="caution">
    <text evidence="8">The sequence shown here is derived from an EMBL/GenBank/DDBJ whole genome shotgun (WGS) entry which is preliminary data.</text>
</comment>
<keyword evidence="2 6" id="KW-0732">Signal</keyword>
<dbReference type="GO" id="GO:0005509">
    <property type="term" value="F:calcium ion binding"/>
    <property type="evidence" value="ECO:0007669"/>
    <property type="project" value="InterPro"/>
</dbReference>
<evidence type="ECO:0000256" key="5">
    <source>
        <dbReference type="PROSITE-ProRule" id="PRU00076"/>
    </source>
</evidence>
<dbReference type="Proteomes" id="UP001374579">
    <property type="component" value="Unassembled WGS sequence"/>
</dbReference>
<dbReference type="PROSITE" id="PS01186">
    <property type="entry name" value="EGF_2"/>
    <property type="match status" value="1"/>
</dbReference>
<dbReference type="AlphaFoldDB" id="A0AAN9BIC2"/>
<dbReference type="CDD" id="cd00054">
    <property type="entry name" value="EGF_CA"/>
    <property type="match status" value="1"/>
</dbReference>
<dbReference type="EMBL" id="JBAMIC010000007">
    <property type="protein sequence ID" value="KAK7105703.1"/>
    <property type="molecule type" value="Genomic_DNA"/>
</dbReference>
<dbReference type="PROSITE" id="PS50026">
    <property type="entry name" value="EGF_3"/>
    <property type="match status" value="1"/>
</dbReference>
<evidence type="ECO:0000256" key="3">
    <source>
        <dbReference type="ARBA" id="ARBA00022737"/>
    </source>
</evidence>
<dbReference type="Pfam" id="PF07645">
    <property type="entry name" value="EGF_CA"/>
    <property type="match status" value="2"/>
</dbReference>
<evidence type="ECO:0000256" key="2">
    <source>
        <dbReference type="ARBA" id="ARBA00022729"/>
    </source>
</evidence>
<keyword evidence="1 5" id="KW-0245">EGF-like domain</keyword>